<dbReference type="Proteomes" id="UP000037069">
    <property type="component" value="Unassembled WGS sequence"/>
</dbReference>
<comment type="caution">
    <text evidence="2">The sequence shown here is derived from an EMBL/GenBank/DDBJ whole genome shotgun (WGS) entry which is preliminary data.</text>
</comment>
<organism evidence="2 3">
    <name type="scientific">Lucilia cuprina</name>
    <name type="common">Green bottle fly</name>
    <name type="synonym">Australian sheep blowfly</name>
    <dbReference type="NCBI Taxonomy" id="7375"/>
    <lineage>
        <taxon>Eukaryota</taxon>
        <taxon>Metazoa</taxon>
        <taxon>Ecdysozoa</taxon>
        <taxon>Arthropoda</taxon>
        <taxon>Hexapoda</taxon>
        <taxon>Insecta</taxon>
        <taxon>Pterygota</taxon>
        <taxon>Neoptera</taxon>
        <taxon>Endopterygota</taxon>
        <taxon>Diptera</taxon>
        <taxon>Brachycera</taxon>
        <taxon>Muscomorpha</taxon>
        <taxon>Oestroidea</taxon>
        <taxon>Calliphoridae</taxon>
        <taxon>Luciliinae</taxon>
        <taxon>Lucilia</taxon>
    </lineage>
</organism>
<reference evidence="2 3" key="1">
    <citation type="journal article" date="2015" name="Nat. Commun.">
        <title>Lucilia cuprina genome unlocks parasitic fly biology to underpin future interventions.</title>
        <authorList>
            <person name="Anstead C.A."/>
            <person name="Korhonen P.K."/>
            <person name="Young N.D."/>
            <person name="Hall R.S."/>
            <person name="Jex A.R."/>
            <person name="Murali S.C."/>
            <person name="Hughes D.S."/>
            <person name="Lee S.F."/>
            <person name="Perry T."/>
            <person name="Stroehlein A.J."/>
            <person name="Ansell B.R."/>
            <person name="Breugelmans B."/>
            <person name="Hofmann A."/>
            <person name="Qu J."/>
            <person name="Dugan S."/>
            <person name="Lee S.L."/>
            <person name="Chao H."/>
            <person name="Dinh H."/>
            <person name="Han Y."/>
            <person name="Doddapaneni H.V."/>
            <person name="Worley K.C."/>
            <person name="Muzny D.M."/>
            <person name="Ioannidis P."/>
            <person name="Waterhouse R.M."/>
            <person name="Zdobnov E.M."/>
            <person name="James P.J."/>
            <person name="Bagnall N.H."/>
            <person name="Kotze A.C."/>
            <person name="Gibbs R.A."/>
            <person name="Richards S."/>
            <person name="Batterham P."/>
            <person name="Gasser R.B."/>
        </authorList>
    </citation>
    <scope>NUCLEOTIDE SEQUENCE [LARGE SCALE GENOMIC DNA]</scope>
    <source>
        <strain evidence="2 3">LS</strain>
        <tissue evidence="2">Full body</tissue>
    </source>
</reference>
<dbReference type="PANTHER" id="PTHR23353:SF23">
    <property type="entry name" value="PROTEIN HAIRLESS"/>
    <property type="match status" value="1"/>
</dbReference>
<feature type="compositionally biased region" description="Polar residues" evidence="1">
    <location>
        <begin position="8"/>
        <end position="30"/>
    </location>
</feature>
<feature type="region of interest" description="Disordered" evidence="1">
    <location>
        <begin position="1"/>
        <end position="105"/>
    </location>
</feature>
<protein>
    <submittedName>
        <fullName evidence="2">Uncharacterized protein</fullName>
    </submittedName>
</protein>
<gene>
    <name evidence="2" type="ORF">FF38_09488</name>
</gene>
<evidence type="ECO:0000313" key="2">
    <source>
        <dbReference type="EMBL" id="KNC28480.1"/>
    </source>
</evidence>
<name>A0A0L0C8A6_LUCCU</name>
<dbReference type="InterPro" id="IPR053019">
    <property type="entry name" value="GATA_zinc_finger"/>
</dbReference>
<feature type="compositionally biased region" description="Polar residues" evidence="1">
    <location>
        <begin position="95"/>
        <end position="105"/>
    </location>
</feature>
<feature type="compositionally biased region" description="Acidic residues" evidence="1">
    <location>
        <begin position="68"/>
        <end position="82"/>
    </location>
</feature>
<evidence type="ECO:0000256" key="1">
    <source>
        <dbReference type="SAM" id="MobiDB-lite"/>
    </source>
</evidence>
<proteinExistence type="predicted"/>
<feature type="region of interest" description="Disordered" evidence="1">
    <location>
        <begin position="356"/>
        <end position="426"/>
    </location>
</feature>
<sequence length="426" mass="47125">MVPMSDINLANANIRQGNKPNNPANDSTNLGDADYTNAEEDKSQIEPPTFAQFNEPSTPTKGNRRSEDDSDSAQDSEFDSDGEFVPLPPPTTLLGNTSISSPAPNNFIGSRVTLRSDGSVKYPSDIDHRTKSIIYYLKLVRTQVIPRKDVDIQNFPYYSALDGSFGRSNKHHHGVGPLLDALVHQLGLNQLGGYEFEDYAPFIDPTLYGYLNRLHNFVMSRTTTADWSTLTDRLPDGAASCFIPLCQRAVEVRYQPATLSSFWTWPTDLSVRTTKQHLQAYKDSFLQKFHAAVPPGLRSNFGGATLNYLFISGMMKHYSIQVEQSLQLPVMAAHCGEFSQFYTYITDNCSQLVPARYTDSSSNPGRNNGSGSNSNTNNNNNRNNGNNHNGKNQSNKNRNNKSNSNRGSSNDSSRGKQSPPDPNSST</sequence>
<keyword evidence="3" id="KW-1185">Reference proteome</keyword>
<evidence type="ECO:0000313" key="3">
    <source>
        <dbReference type="Proteomes" id="UP000037069"/>
    </source>
</evidence>
<feature type="compositionally biased region" description="Polar residues" evidence="1">
    <location>
        <begin position="51"/>
        <end position="61"/>
    </location>
</feature>
<dbReference type="PANTHER" id="PTHR23353">
    <property type="entry name" value="RAB-GAP/TBC-RELATED"/>
    <property type="match status" value="1"/>
</dbReference>
<dbReference type="EMBL" id="JRES01000764">
    <property type="protein sequence ID" value="KNC28480.1"/>
    <property type="molecule type" value="Genomic_DNA"/>
</dbReference>
<feature type="compositionally biased region" description="Low complexity" evidence="1">
    <location>
        <begin position="360"/>
        <end position="416"/>
    </location>
</feature>
<accession>A0A0L0C8A6</accession>
<dbReference type="AlphaFoldDB" id="A0A0L0C8A6"/>